<evidence type="ECO:0000256" key="4">
    <source>
        <dbReference type="SAM" id="MobiDB-lite"/>
    </source>
</evidence>
<dbReference type="InterPro" id="IPR001139">
    <property type="entry name" value="Glyco_hydro_30"/>
</dbReference>
<dbReference type="Pfam" id="PF17189">
    <property type="entry name" value="Glyco_hydro_30C"/>
    <property type="match status" value="1"/>
</dbReference>
<feature type="transmembrane region" description="Helical" evidence="5">
    <location>
        <begin position="215"/>
        <end position="234"/>
    </location>
</feature>
<name>A0A7S4VUR1_9DINO</name>
<feature type="transmembrane region" description="Helical" evidence="5">
    <location>
        <begin position="186"/>
        <end position="208"/>
    </location>
</feature>
<feature type="domain" description="Glycosyl hydrolase family 30 beta sandwich" evidence="7">
    <location>
        <begin position="789"/>
        <end position="836"/>
    </location>
</feature>
<dbReference type="InterPro" id="IPR017853">
    <property type="entry name" value="GH"/>
</dbReference>
<protein>
    <recommendedName>
        <fullName evidence="9">Glucosylceramidase</fullName>
    </recommendedName>
</protein>
<dbReference type="GO" id="GO:0004348">
    <property type="term" value="F:glucosylceramidase activity"/>
    <property type="evidence" value="ECO:0007669"/>
    <property type="project" value="InterPro"/>
</dbReference>
<feature type="compositionally biased region" description="Basic and acidic residues" evidence="4">
    <location>
        <begin position="58"/>
        <end position="73"/>
    </location>
</feature>
<proteinExistence type="inferred from homology"/>
<keyword evidence="5" id="KW-0472">Membrane</keyword>
<dbReference type="AlphaFoldDB" id="A0A7S4VUR1"/>
<evidence type="ECO:0000259" key="7">
    <source>
        <dbReference type="Pfam" id="PF17189"/>
    </source>
</evidence>
<dbReference type="GO" id="GO:0016020">
    <property type="term" value="C:membrane"/>
    <property type="evidence" value="ECO:0007669"/>
    <property type="project" value="GOC"/>
</dbReference>
<dbReference type="EMBL" id="HBNR01075102">
    <property type="protein sequence ID" value="CAE4651418.1"/>
    <property type="molecule type" value="Transcribed_RNA"/>
</dbReference>
<dbReference type="PANTHER" id="PTHR11069">
    <property type="entry name" value="GLUCOSYLCERAMIDASE"/>
    <property type="match status" value="1"/>
</dbReference>
<dbReference type="InterPro" id="IPR033453">
    <property type="entry name" value="Glyco_hydro_30_TIM-barrel"/>
</dbReference>
<feature type="domain" description="Glycosyl hydrolase family 30 TIM-barrel" evidence="6">
    <location>
        <begin position="419"/>
        <end position="652"/>
    </location>
</feature>
<dbReference type="InterPro" id="IPR013780">
    <property type="entry name" value="Glyco_hydro_b"/>
</dbReference>
<dbReference type="SUPFAM" id="SSF51445">
    <property type="entry name" value="(Trans)glycosidases"/>
    <property type="match status" value="1"/>
</dbReference>
<evidence type="ECO:0000256" key="5">
    <source>
        <dbReference type="SAM" id="Phobius"/>
    </source>
</evidence>
<dbReference type="GO" id="GO:0006680">
    <property type="term" value="P:glucosylceramide catabolic process"/>
    <property type="evidence" value="ECO:0007669"/>
    <property type="project" value="TreeGrafter"/>
</dbReference>
<sequence>MELAKRSPVRLAALLATLAAACWALFRRLKSQQPGSSSPSPSSPVGEAGSEQAAQTQEVHEVHNAVPATKEEPAVEAQPANSQEPTKSEPPTEEPVAREQPTDGQEPAKPEQPPQVNGTQAKQLVPPEDVALEVAENPKVAGWTAAVATLHGRGRETLDAGSAVKTSYVPDLSPTPVQSGLVLSKVHLLAIFGGVELSGLACLGLALALGFDARLGLAVMCVLVSMATLAILLISGPGPAPTSRAAEALHATAPVRHEAASAVWSAAVAWAQQAPPGCERGLAWRSGLAFLVEVAVKDGSSCAAFVLETGPLVVHHYVVRPGTTSSDAAEAAWGLRTFLAEAVPSGTAIADDAPRNASFGPSSVAPWRYSKVKVIASQRDGVRLSEAGSAELKEDAAGMSQEACIFVSAKNRMQKPWLGFGGSFTESSAVVFDAMTPEHQEEVLNAYFNPTTGAAFSIGRVSMGSCDFGLGNWTCGDLKSGDHSLKAFSIDHYQEKILPMYRRAAEIAGKPLWMLASPWSPPPWMKTKFQFNGDARLRPGCAKAWASHFVRFIKDMAEAGMRIMAVTVQNEPEAAQRWESCIYNSTEERDFVRDHLGPSLWEAGLSSVKVLIWDHNRDGMFERAQTAYADPEASKYIWGCAYHWYGDARFEAWPQRSEVHFADRQRDWNPIYEVKARLGLENVKRVAELAPDKHILFTEGCQELSGIPLEAIMNEWKFGERYAMNIIADINSGVEGWIDWNLFLNERGGPNHVENNCLAPIIYDTVEKKVIYTPPFYVLSHFSRYIKPGARRVLCSTSRDVLEITAFANPDETIAVVVLNQSPHQVDFKLKVGGGGTEPVMATPLHVPPCGLLTLIIE</sequence>
<dbReference type="Pfam" id="PF02055">
    <property type="entry name" value="Glyco_hydro_30"/>
    <property type="match status" value="2"/>
</dbReference>
<keyword evidence="5" id="KW-0812">Transmembrane</keyword>
<keyword evidence="3" id="KW-0378">Hydrolase</keyword>
<evidence type="ECO:0008006" key="9">
    <source>
        <dbReference type="Google" id="ProtNLM"/>
    </source>
</evidence>
<comment type="similarity">
    <text evidence="1">Belongs to the glycosyl hydrolase 30 family.</text>
</comment>
<accession>A0A7S4VUR1</accession>
<dbReference type="PROSITE" id="PS51257">
    <property type="entry name" value="PROKAR_LIPOPROTEIN"/>
    <property type="match status" value="1"/>
</dbReference>
<evidence type="ECO:0000256" key="1">
    <source>
        <dbReference type="ARBA" id="ARBA00005382"/>
    </source>
</evidence>
<feature type="region of interest" description="Disordered" evidence="4">
    <location>
        <begin position="31"/>
        <end position="121"/>
    </location>
</feature>
<evidence type="ECO:0000313" key="8">
    <source>
        <dbReference type="EMBL" id="CAE4651418.1"/>
    </source>
</evidence>
<feature type="domain" description="Glycosyl hydrolase family 30 TIM-barrel" evidence="6">
    <location>
        <begin position="687"/>
        <end position="786"/>
    </location>
</feature>
<dbReference type="Gene3D" id="2.60.40.1180">
    <property type="entry name" value="Golgi alpha-mannosidase II"/>
    <property type="match status" value="1"/>
</dbReference>
<feature type="compositionally biased region" description="Basic and acidic residues" evidence="4">
    <location>
        <begin position="95"/>
        <end position="109"/>
    </location>
</feature>
<dbReference type="PANTHER" id="PTHR11069:SF23">
    <property type="entry name" value="LYSOSOMAL ACID GLUCOSYLCERAMIDASE"/>
    <property type="match status" value="1"/>
</dbReference>
<dbReference type="Gene3D" id="3.20.20.80">
    <property type="entry name" value="Glycosidases"/>
    <property type="match status" value="1"/>
</dbReference>
<keyword evidence="5" id="KW-1133">Transmembrane helix</keyword>
<evidence type="ECO:0000259" key="6">
    <source>
        <dbReference type="Pfam" id="PF02055"/>
    </source>
</evidence>
<gene>
    <name evidence="8" type="ORF">AMON00008_LOCUS53344</name>
</gene>
<reference evidence="8" key="1">
    <citation type="submission" date="2021-01" db="EMBL/GenBank/DDBJ databases">
        <authorList>
            <person name="Corre E."/>
            <person name="Pelletier E."/>
            <person name="Niang G."/>
            <person name="Scheremetjew M."/>
            <person name="Finn R."/>
            <person name="Kale V."/>
            <person name="Holt S."/>
            <person name="Cochrane G."/>
            <person name="Meng A."/>
            <person name="Brown T."/>
            <person name="Cohen L."/>
        </authorList>
    </citation>
    <scope>NUCLEOTIDE SEQUENCE</scope>
    <source>
        <strain evidence="8">CCMP3105</strain>
    </source>
</reference>
<dbReference type="PRINTS" id="PR00843">
    <property type="entry name" value="GLHYDRLASE30"/>
</dbReference>
<feature type="compositionally biased region" description="Low complexity" evidence="4">
    <location>
        <begin position="31"/>
        <end position="44"/>
    </location>
</feature>
<organism evidence="8">
    <name type="scientific">Alexandrium monilatum</name>
    <dbReference type="NCBI Taxonomy" id="311494"/>
    <lineage>
        <taxon>Eukaryota</taxon>
        <taxon>Sar</taxon>
        <taxon>Alveolata</taxon>
        <taxon>Dinophyceae</taxon>
        <taxon>Gonyaulacales</taxon>
        <taxon>Pyrocystaceae</taxon>
        <taxon>Alexandrium</taxon>
    </lineage>
</organism>
<keyword evidence="2" id="KW-0732">Signal</keyword>
<dbReference type="InterPro" id="IPR033452">
    <property type="entry name" value="GH30_C"/>
</dbReference>
<evidence type="ECO:0000256" key="3">
    <source>
        <dbReference type="ARBA" id="ARBA00022801"/>
    </source>
</evidence>
<evidence type="ECO:0000256" key="2">
    <source>
        <dbReference type="ARBA" id="ARBA00022729"/>
    </source>
</evidence>